<evidence type="ECO:0000313" key="2">
    <source>
        <dbReference type="EMBL" id="CAG9818194.1"/>
    </source>
</evidence>
<name>A0A9N9SHB3_PHACE</name>
<evidence type="ECO:0000259" key="1">
    <source>
        <dbReference type="Pfam" id="PF05699"/>
    </source>
</evidence>
<gene>
    <name evidence="2" type="ORF">PHAECO_LOCUS5839</name>
</gene>
<organism evidence="2 3">
    <name type="scientific">Phaedon cochleariae</name>
    <name type="common">Mustard beetle</name>
    <dbReference type="NCBI Taxonomy" id="80249"/>
    <lineage>
        <taxon>Eukaryota</taxon>
        <taxon>Metazoa</taxon>
        <taxon>Ecdysozoa</taxon>
        <taxon>Arthropoda</taxon>
        <taxon>Hexapoda</taxon>
        <taxon>Insecta</taxon>
        <taxon>Pterygota</taxon>
        <taxon>Neoptera</taxon>
        <taxon>Endopterygota</taxon>
        <taxon>Coleoptera</taxon>
        <taxon>Polyphaga</taxon>
        <taxon>Cucujiformia</taxon>
        <taxon>Chrysomeloidea</taxon>
        <taxon>Chrysomelidae</taxon>
        <taxon>Chrysomelinae</taxon>
        <taxon>Chrysomelini</taxon>
        <taxon>Phaedon</taxon>
    </lineage>
</organism>
<dbReference type="InterPro" id="IPR008906">
    <property type="entry name" value="HATC_C_dom"/>
</dbReference>
<protein>
    <recommendedName>
        <fullName evidence="1">HAT C-terminal dimerisation domain-containing protein</fullName>
    </recommendedName>
</protein>
<dbReference type="Proteomes" id="UP001153737">
    <property type="component" value="Chromosome 17"/>
</dbReference>
<dbReference type="PANTHER" id="PTHR46289">
    <property type="entry name" value="52 KDA REPRESSOR OF THE INHIBITOR OF THE PROTEIN KINASE-LIKE PROTEIN-RELATED"/>
    <property type="match status" value="1"/>
</dbReference>
<dbReference type="OrthoDB" id="6621209at2759"/>
<dbReference type="AlphaFoldDB" id="A0A9N9SHB3"/>
<evidence type="ECO:0000313" key="3">
    <source>
        <dbReference type="Proteomes" id="UP001153737"/>
    </source>
</evidence>
<dbReference type="Pfam" id="PF05699">
    <property type="entry name" value="Dimer_Tnp_hAT"/>
    <property type="match status" value="1"/>
</dbReference>
<dbReference type="GO" id="GO:0046983">
    <property type="term" value="F:protein dimerization activity"/>
    <property type="evidence" value="ECO:0007669"/>
    <property type="project" value="InterPro"/>
</dbReference>
<dbReference type="EMBL" id="OU896723">
    <property type="protein sequence ID" value="CAG9818194.1"/>
    <property type="molecule type" value="Genomic_DNA"/>
</dbReference>
<keyword evidence="3" id="KW-1185">Reference proteome</keyword>
<dbReference type="InterPro" id="IPR052958">
    <property type="entry name" value="IFN-induced_PKR_regulator"/>
</dbReference>
<dbReference type="SUPFAM" id="SSF53098">
    <property type="entry name" value="Ribonuclease H-like"/>
    <property type="match status" value="1"/>
</dbReference>
<accession>A0A9N9SHB3</accession>
<dbReference type="PANTHER" id="PTHR46289:SF14">
    <property type="entry name" value="DUF4371 DOMAIN-CONTAINING PROTEIN"/>
    <property type="match status" value="1"/>
</dbReference>
<feature type="domain" description="HAT C-terminal dimerisation" evidence="1">
    <location>
        <begin position="33"/>
        <end position="92"/>
    </location>
</feature>
<proteinExistence type="predicted"/>
<sequence length="106" mass="12465">MSFQKIVSEMYIWKKMRDNKRNIPNNGITALKECNKHLFPNINILLELFCCLSVSVASSERSFSTLRRLKNWIRSRMVQDCLNGLVLMHIHRGICSRLNVDDIIQR</sequence>
<reference evidence="2" key="1">
    <citation type="submission" date="2022-01" db="EMBL/GenBank/DDBJ databases">
        <authorList>
            <person name="King R."/>
        </authorList>
    </citation>
    <scope>NUCLEOTIDE SEQUENCE</scope>
</reference>
<reference evidence="2" key="2">
    <citation type="submission" date="2022-10" db="EMBL/GenBank/DDBJ databases">
        <authorList>
            <consortium name="ENA_rothamsted_submissions"/>
            <consortium name="culmorum"/>
            <person name="King R."/>
        </authorList>
    </citation>
    <scope>NUCLEOTIDE SEQUENCE</scope>
</reference>
<dbReference type="InterPro" id="IPR012337">
    <property type="entry name" value="RNaseH-like_sf"/>
</dbReference>